<dbReference type="AlphaFoldDB" id="A0A087G4P5"/>
<organism evidence="1 2">
    <name type="scientific">Arabis alpina</name>
    <name type="common">Alpine rock-cress</name>
    <dbReference type="NCBI Taxonomy" id="50452"/>
    <lineage>
        <taxon>Eukaryota</taxon>
        <taxon>Viridiplantae</taxon>
        <taxon>Streptophyta</taxon>
        <taxon>Embryophyta</taxon>
        <taxon>Tracheophyta</taxon>
        <taxon>Spermatophyta</taxon>
        <taxon>Magnoliopsida</taxon>
        <taxon>eudicotyledons</taxon>
        <taxon>Gunneridae</taxon>
        <taxon>Pentapetalae</taxon>
        <taxon>rosids</taxon>
        <taxon>malvids</taxon>
        <taxon>Brassicales</taxon>
        <taxon>Brassicaceae</taxon>
        <taxon>Arabideae</taxon>
        <taxon>Arabis</taxon>
    </lineage>
</organism>
<evidence type="ECO:0000313" key="2">
    <source>
        <dbReference type="Proteomes" id="UP000029120"/>
    </source>
</evidence>
<dbReference type="OMA" id="PQRWKNL"/>
<keyword evidence="2" id="KW-1185">Reference proteome</keyword>
<proteinExistence type="predicted"/>
<protein>
    <submittedName>
        <fullName evidence="1">Uncharacterized protein</fullName>
    </submittedName>
</protein>
<gene>
    <name evidence="1" type="ordered locus">AALP_Aa8g032300</name>
</gene>
<dbReference type="EMBL" id="CM002876">
    <property type="protein sequence ID" value="KFK24847.1"/>
    <property type="molecule type" value="Genomic_DNA"/>
</dbReference>
<accession>A0A087G4P5</accession>
<name>A0A087G4P5_ARAAL</name>
<evidence type="ECO:0000313" key="1">
    <source>
        <dbReference type="EMBL" id="KFK24847.1"/>
    </source>
</evidence>
<reference evidence="2" key="1">
    <citation type="journal article" date="2015" name="Nat. Plants">
        <title>Genome expansion of Arabis alpina linked with retrotransposition and reduced symmetric DNA methylation.</title>
        <authorList>
            <person name="Willing E.M."/>
            <person name="Rawat V."/>
            <person name="Mandakova T."/>
            <person name="Maumus F."/>
            <person name="James G.V."/>
            <person name="Nordstroem K.J."/>
            <person name="Becker C."/>
            <person name="Warthmann N."/>
            <person name="Chica C."/>
            <person name="Szarzynska B."/>
            <person name="Zytnicki M."/>
            <person name="Albani M.C."/>
            <person name="Kiefer C."/>
            <person name="Bergonzi S."/>
            <person name="Castaings L."/>
            <person name="Mateos J.L."/>
            <person name="Berns M.C."/>
            <person name="Bujdoso N."/>
            <person name="Piofczyk T."/>
            <person name="de Lorenzo L."/>
            <person name="Barrero-Sicilia C."/>
            <person name="Mateos I."/>
            <person name="Piednoel M."/>
            <person name="Hagmann J."/>
            <person name="Chen-Min-Tao R."/>
            <person name="Iglesias-Fernandez R."/>
            <person name="Schuster S.C."/>
            <person name="Alonso-Blanco C."/>
            <person name="Roudier F."/>
            <person name="Carbonero P."/>
            <person name="Paz-Ares J."/>
            <person name="Davis S.J."/>
            <person name="Pecinka A."/>
            <person name="Quesneville H."/>
            <person name="Colot V."/>
            <person name="Lysak M.A."/>
            <person name="Weigel D."/>
            <person name="Coupland G."/>
            <person name="Schneeberger K."/>
        </authorList>
    </citation>
    <scope>NUCLEOTIDE SEQUENCE [LARGE SCALE GENOMIC DNA]</scope>
    <source>
        <strain evidence="2">cv. Pajares</strain>
    </source>
</reference>
<dbReference type="Proteomes" id="UP000029120">
    <property type="component" value="Chromosome 8"/>
</dbReference>
<dbReference type="Gramene" id="KFK24847">
    <property type="protein sequence ID" value="KFK24847"/>
    <property type="gene ID" value="AALP_AA8G032300"/>
</dbReference>
<sequence>MPPMMSVLAITDQVFLKKYVRKYEEDKELVAKLMAIFNNFTSPQRWKNLVGRIRRG</sequence>